<comment type="caution">
    <text evidence="1">The sequence shown here is derived from an EMBL/GenBank/DDBJ whole genome shotgun (WGS) entry which is preliminary data.</text>
</comment>
<sequence>MQMEVQRKLQEQLEVQRHLQLCMEAQGKYLQSILEKANETLTRTNPGAEGEVHQMSSQIPSRASCSSLTGYKHEQRTPRQQFGSADHDHFSKNTTDSMGILGKRNESGKSLNRKRFRRSYADNEEQDWDDDGNGDGSIQENSIISGDPGNSSRVHWLVEEAMPHLHSGNAMITVSQTVKQIDNVKPLFRTGDESENTRTDSDPLEMLSAKKFILGADADESMSPFVRAGNLPLQEGFQLNDMRNVYTNSPGSAHDHALVSGNATGLDLNIKSEGPVIAHKEGNWL</sequence>
<accession>A0ACC2EJB4</accession>
<reference evidence="2" key="1">
    <citation type="journal article" date="2024" name="Proc. Natl. Acad. Sci. U.S.A.">
        <title>Extraordinary preservation of gene collinearity over three hundred million years revealed in homosporous lycophytes.</title>
        <authorList>
            <person name="Li C."/>
            <person name="Wickell D."/>
            <person name="Kuo L.Y."/>
            <person name="Chen X."/>
            <person name="Nie B."/>
            <person name="Liao X."/>
            <person name="Peng D."/>
            <person name="Ji J."/>
            <person name="Jenkins J."/>
            <person name="Williams M."/>
            <person name="Shu S."/>
            <person name="Plott C."/>
            <person name="Barry K."/>
            <person name="Rajasekar S."/>
            <person name="Grimwood J."/>
            <person name="Han X."/>
            <person name="Sun S."/>
            <person name="Hou Z."/>
            <person name="He W."/>
            <person name="Dai G."/>
            <person name="Sun C."/>
            <person name="Schmutz J."/>
            <person name="Leebens-Mack J.H."/>
            <person name="Li F.W."/>
            <person name="Wang L."/>
        </authorList>
    </citation>
    <scope>NUCLEOTIDE SEQUENCE [LARGE SCALE GENOMIC DNA]</scope>
    <source>
        <strain evidence="2">cv. PW_Plant_1</strain>
    </source>
</reference>
<keyword evidence="2" id="KW-1185">Reference proteome</keyword>
<name>A0ACC2EJB4_DIPCM</name>
<organism evidence="1 2">
    <name type="scientific">Diphasiastrum complanatum</name>
    <name type="common">Issler's clubmoss</name>
    <name type="synonym">Lycopodium complanatum</name>
    <dbReference type="NCBI Taxonomy" id="34168"/>
    <lineage>
        <taxon>Eukaryota</taxon>
        <taxon>Viridiplantae</taxon>
        <taxon>Streptophyta</taxon>
        <taxon>Embryophyta</taxon>
        <taxon>Tracheophyta</taxon>
        <taxon>Lycopodiopsida</taxon>
        <taxon>Lycopodiales</taxon>
        <taxon>Lycopodiaceae</taxon>
        <taxon>Lycopodioideae</taxon>
        <taxon>Diphasiastrum</taxon>
    </lineage>
</organism>
<dbReference type="Proteomes" id="UP001162992">
    <property type="component" value="Chromosome 2"/>
</dbReference>
<evidence type="ECO:0000313" key="2">
    <source>
        <dbReference type="Proteomes" id="UP001162992"/>
    </source>
</evidence>
<gene>
    <name evidence="1" type="ORF">O6H91_02G109500</name>
</gene>
<protein>
    <submittedName>
        <fullName evidence="1">Uncharacterized protein</fullName>
    </submittedName>
</protein>
<dbReference type="EMBL" id="CM055093">
    <property type="protein sequence ID" value="KAJ7566580.1"/>
    <property type="molecule type" value="Genomic_DNA"/>
</dbReference>
<proteinExistence type="predicted"/>
<evidence type="ECO:0000313" key="1">
    <source>
        <dbReference type="EMBL" id="KAJ7566580.1"/>
    </source>
</evidence>